<dbReference type="AlphaFoldDB" id="A0A8H9JW86"/>
<dbReference type="EMBL" id="DACQKT010000001">
    <property type="protein sequence ID" value="HAS6675332.1"/>
    <property type="molecule type" value="Genomic_DNA"/>
</dbReference>
<dbReference type="RefSeq" id="WP_025818817.1">
    <property type="nucleotide sequence ID" value="NZ_CP060088.1"/>
</dbReference>
<evidence type="ECO:0000313" key="1">
    <source>
        <dbReference type="EMBL" id="HAS6675332.1"/>
    </source>
</evidence>
<sequence>MKCLSALVLVLVAIVLLGEMHLQTLEKSRLELSIEQHKLEIRYLKLQLELIDESAVLTVQ</sequence>
<organism evidence="1">
    <name type="scientific">Vibrio parahaemolyticus</name>
    <dbReference type="NCBI Taxonomy" id="670"/>
    <lineage>
        <taxon>Bacteria</taxon>
        <taxon>Pseudomonadati</taxon>
        <taxon>Pseudomonadota</taxon>
        <taxon>Gammaproteobacteria</taxon>
        <taxon>Vibrionales</taxon>
        <taxon>Vibrionaceae</taxon>
        <taxon>Vibrio</taxon>
    </lineage>
</organism>
<accession>A0A8H9JW86</accession>
<dbReference type="Proteomes" id="UP000856022">
    <property type="component" value="Unassembled WGS sequence"/>
</dbReference>
<protein>
    <submittedName>
        <fullName evidence="1">Uncharacterized protein</fullName>
    </submittedName>
</protein>
<reference evidence="1" key="1">
    <citation type="journal article" date="2018" name="Genome Biol.">
        <title>SKESA: strategic k-mer extension for scrupulous assemblies.</title>
        <authorList>
            <person name="Souvorov A."/>
            <person name="Agarwala R."/>
            <person name="Lipman D.J."/>
        </authorList>
    </citation>
    <scope>NUCLEOTIDE SEQUENCE</scope>
    <source>
        <strain evidence="1">1930</strain>
    </source>
</reference>
<reference evidence="1" key="2">
    <citation type="submission" date="2019-12" db="EMBL/GenBank/DDBJ databases">
        <authorList>
            <consortium name="NCBI Pathogen Detection Project"/>
        </authorList>
    </citation>
    <scope>NUCLEOTIDE SEQUENCE</scope>
    <source>
        <strain evidence="1">1930</strain>
    </source>
</reference>
<name>A0A8H9JW86_VIBPH</name>
<gene>
    <name evidence="1" type="ORF">I7278_00755</name>
</gene>
<comment type="caution">
    <text evidence="1">The sequence shown here is derived from an EMBL/GenBank/DDBJ whole genome shotgun (WGS) entry which is preliminary data.</text>
</comment>
<proteinExistence type="predicted"/>